<evidence type="ECO:0000259" key="8">
    <source>
        <dbReference type="SMART" id="SM01144"/>
    </source>
</evidence>
<dbReference type="EMBL" id="AGNL01047912">
    <property type="protein sequence ID" value="EJK46187.1"/>
    <property type="molecule type" value="Genomic_DNA"/>
</dbReference>
<keyword evidence="3" id="KW-0949">S-adenosyl-L-methionine</keyword>
<evidence type="ECO:0000256" key="5">
    <source>
        <dbReference type="ARBA" id="ARBA00034489"/>
    </source>
</evidence>
<keyword evidence="2" id="KW-0808">Transferase</keyword>
<comment type="similarity">
    <text evidence="5">Belongs to the TDD superfamily. DTWD2 family.</text>
</comment>
<dbReference type="Proteomes" id="UP000266841">
    <property type="component" value="Unassembled WGS sequence"/>
</dbReference>
<feature type="region of interest" description="Disordered" evidence="7">
    <location>
        <begin position="70"/>
        <end position="89"/>
    </location>
</feature>
<protein>
    <recommendedName>
        <fullName evidence="1">tRNA-uridine aminocarboxypropyltransferase</fullName>
        <ecNumber evidence="1">2.5.1.25</ecNumber>
    </recommendedName>
</protein>
<gene>
    <name evidence="9" type="ORF">THAOC_35157</name>
</gene>
<feature type="domain" description="DTW" evidence="8">
    <location>
        <begin position="9"/>
        <end position="205"/>
    </location>
</feature>
<dbReference type="Pfam" id="PF03942">
    <property type="entry name" value="DTW"/>
    <property type="match status" value="1"/>
</dbReference>
<comment type="catalytic activity">
    <reaction evidence="6">
        <text>a uridine in tRNA + S-adenosyl-L-methionine = a 3-[(3S)-3-amino-3-carboxypropyl]uridine in tRNA + S-methyl-5'-thioadenosine + H(+)</text>
        <dbReference type="Rhea" id="RHEA:62432"/>
        <dbReference type="Rhea" id="RHEA-COMP:13339"/>
        <dbReference type="Rhea" id="RHEA-COMP:16092"/>
        <dbReference type="ChEBI" id="CHEBI:15378"/>
        <dbReference type="ChEBI" id="CHEBI:17509"/>
        <dbReference type="ChEBI" id="CHEBI:59789"/>
        <dbReference type="ChEBI" id="CHEBI:65315"/>
        <dbReference type="ChEBI" id="CHEBI:82930"/>
        <dbReference type="EC" id="2.5.1.25"/>
    </reaction>
</comment>
<dbReference type="InterPro" id="IPR005636">
    <property type="entry name" value="DTW"/>
</dbReference>
<keyword evidence="4" id="KW-0819">tRNA processing</keyword>
<dbReference type="GO" id="GO:0016432">
    <property type="term" value="F:tRNA-uridine aminocarboxypropyltransferase activity"/>
    <property type="evidence" value="ECO:0007669"/>
    <property type="project" value="UniProtKB-EC"/>
</dbReference>
<sequence>MNTEDKSKKRRSCPGCQLPAKTCICPSLPAEPLFSLLTKSRLIVLQHPHESRKKNRSLPLVELCLFGKKRGKDADSTGKPPEKNERSESDFVMKTIVGRRFGDNCDAGVLKVLRDPEEVSVLVFPHEQALELDAGLKLAEERRRARGESTGKDMKINLVFIDATWKLASEMNRKVSSLGEWPDDLIRVQMKPSEAEATSIPRGASRGGNNDRG</sequence>
<dbReference type="EC" id="2.5.1.25" evidence="1"/>
<reference evidence="9 10" key="1">
    <citation type="journal article" date="2012" name="Genome Biol.">
        <title>Genome and low-iron response of an oceanic diatom adapted to chronic iron limitation.</title>
        <authorList>
            <person name="Lommer M."/>
            <person name="Specht M."/>
            <person name="Roy A.S."/>
            <person name="Kraemer L."/>
            <person name="Andreson R."/>
            <person name="Gutowska M.A."/>
            <person name="Wolf J."/>
            <person name="Bergner S.V."/>
            <person name="Schilhabel M.B."/>
            <person name="Klostermeier U.C."/>
            <person name="Beiko R.G."/>
            <person name="Rosenstiel P."/>
            <person name="Hippler M."/>
            <person name="Laroche J."/>
        </authorList>
    </citation>
    <scope>NUCLEOTIDE SEQUENCE [LARGE SCALE GENOMIC DNA]</scope>
    <source>
        <strain evidence="9 10">CCMP1005</strain>
    </source>
</reference>
<proteinExistence type="inferred from homology"/>
<dbReference type="OrthoDB" id="408541at2759"/>
<comment type="caution">
    <text evidence="9">The sequence shown here is derived from an EMBL/GenBank/DDBJ whole genome shotgun (WGS) entry which is preliminary data.</text>
</comment>
<dbReference type="SMART" id="SM01144">
    <property type="entry name" value="DTW"/>
    <property type="match status" value="1"/>
</dbReference>
<dbReference type="GO" id="GO:0008033">
    <property type="term" value="P:tRNA processing"/>
    <property type="evidence" value="ECO:0007669"/>
    <property type="project" value="UniProtKB-KW"/>
</dbReference>
<accession>K0RHZ4</accession>
<evidence type="ECO:0000256" key="2">
    <source>
        <dbReference type="ARBA" id="ARBA00022679"/>
    </source>
</evidence>
<organism evidence="9 10">
    <name type="scientific">Thalassiosira oceanica</name>
    <name type="common">Marine diatom</name>
    <dbReference type="NCBI Taxonomy" id="159749"/>
    <lineage>
        <taxon>Eukaryota</taxon>
        <taxon>Sar</taxon>
        <taxon>Stramenopiles</taxon>
        <taxon>Ochrophyta</taxon>
        <taxon>Bacillariophyta</taxon>
        <taxon>Coscinodiscophyceae</taxon>
        <taxon>Thalassiosirophycidae</taxon>
        <taxon>Thalassiosirales</taxon>
        <taxon>Thalassiosiraceae</taxon>
        <taxon>Thalassiosira</taxon>
    </lineage>
</organism>
<evidence type="ECO:0000256" key="1">
    <source>
        <dbReference type="ARBA" id="ARBA00012386"/>
    </source>
</evidence>
<dbReference type="AlphaFoldDB" id="K0RHZ4"/>
<evidence type="ECO:0000256" key="3">
    <source>
        <dbReference type="ARBA" id="ARBA00022691"/>
    </source>
</evidence>
<feature type="region of interest" description="Disordered" evidence="7">
    <location>
        <begin position="191"/>
        <end position="213"/>
    </location>
</feature>
<dbReference type="InterPro" id="IPR039262">
    <property type="entry name" value="DTWD2/TAPT"/>
</dbReference>
<dbReference type="PANTHER" id="PTHR21392">
    <property type="entry name" value="TRNA-URIDINE AMINOCARBOXYPROPYLTRANSFERASE 2"/>
    <property type="match status" value="1"/>
</dbReference>
<evidence type="ECO:0000256" key="6">
    <source>
        <dbReference type="ARBA" id="ARBA00048718"/>
    </source>
</evidence>
<evidence type="ECO:0000313" key="10">
    <source>
        <dbReference type="Proteomes" id="UP000266841"/>
    </source>
</evidence>
<evidence type="ECO:0000256" key="7">
    <source>
        <dbReference type="SAM" id="MobiDB-lite"/>
    </source>
</evidence>
<keyword evidence="10" id="KW-1185">Reference proteome</keyword>
<evidence type="ECO:0000313" key="9">
    <source>
        <dbReference type="EMBL" id="EJK46187.1"/>
    </source>
</evidence>
<evidence type="ECO:0000256" key="4">
    <source>
        <dbReference type="ARBA" id="ARBA00022694"/>
    </source>
</evidence>
<feature type="compositionally biased region" description="Basic and acidic residues" evidence="7">
    <location>
        <begin position="72"/>
        <end position="89"/>
    </location>
</feature>
<dbReference type="PANTHER" id="PTHR21392:SF0">
    <property type="entry name" value="TRNA-URIDINE AMINOCARBOXYPROPYLTRANSFERASE 2"/>
    <property type="match status" value="1"/>
</dbReference>
<name>K0RHZ4_THAOC</name>